<dbReference type="GeneID" id="70128071"/>
<keyword evidence="1" id="KW-0472">Membrane</keyword>
<evidence type="ECO:0000259" key="2">
    <source>
        <dbReference type="Pfam" id="PF20237"/>
    </source>
</evidence>
<feature type="domain" description="DUF6594" evidence="2">
    <location>
        <begin position="67"/>
        <end position="291"/>
    </location>
</feature>
<comment type="caution">
    <text evidence="3">The sequence shown here is derived from an EMBL/GenBank/DDBJ whole genome shotgun (WGS) entry which is preliminary data.</text>
</comment>
<dbReference type="PANTHER" id="PTHR34502:SF3">
    <property type="entry name" value="DUF6594 DOMAIN-CONTAINING PROTEIN"/>
    <property type="match status" value="1"/>
</dbReference>
<dbReference type="InterPro" id="IPR046529">
    <property type="entry name" value="DUF6594"/>
</dbReference>
<dbReference type="PANTHER" id="PTHR34502">
    <property type="entry name" value="DUF6594 DOMAIN-CONTAINING PROTEIN-RELATED"/>
    <property type="match status" value="1"/>
</dbReference>
<evidence type="ECO:0000256" key="1">
    <source>
        <dbReference type="SAM" id="Phobius"/>
    </source>
</evidence>
<keyword evidence="1" id="KW-0812">Transmembrane</keyword>
<reference evidence="3" key="1">
    <citation type="journal article" date="2021" name="Nat. Commun.">
        <title>Genetic determinants of endophytism in the Arabidopsis root mycobiome.</title>
        <authorList>
            <person name="Mesny F."/>
            <person name="Miyauchi S."/>
            <person name="Thiergart T."/>
            <person name="Pickel B."/>
            <person name="Atanasova L."/>
            <person name="Karlsson M."/>
            <person name="Huettel B."/>
            <person name="Barry K.W."/>
            <person name="Haridas S."/>
            <person name="Chen C."/>
            <person name="Bauer D."/>
            <person name="Andreopoulos W."/>
            <person name="Pangilinan J."/>
            <person name="LaButti K."/>
            <person name="Riley R."/>
            <person name="Lipzen A."/>
            <person name="Clum A."/>
            <person name="Drula E."/>
            <person name="Henrissat B."/>
            <person name="Kohler A."/>
            <person name="Grigoriev I.V."/>
            <person name="Martin F.M."/>
            <person name="Hacquard S."/>
        </authorList>
    </citation>
    <scope>NUCLEOTIDE SEQUENCE</scope>
    <source>
        <strain evidence="3">MPI-SDFR-AT-0073</strain>
    </source>
</reference>
<keyword evidence="1" id="KW-1133">Transmembrane helix</keyword>
<feature type="transmembrane region" description="Helical" evidence="1">
    <location>
        <begin position="260"/>
        <end position="277"/>
    </location>
</feature>
<sequence length="291" mass="33017">MENQTTSLDIELGIVGSTSVPTEASLRELFTSQISRRVAQFRKFSKNFKSPQDSKKKVQIEDYRRGYPRFSALMASHGSFHVFRRFTHLRVRLLLMKQNKLSILEKKLDKIDHDEPSPMFLASHNMDQSAERAAVLSEIEEALVVYGSFKIQARNLENWLEGNPCIAREETKFLSREEDLLTVAAVDDGVLHWLEHMVSTVLTSFDKWRRENKSDDSLVHVFPQNFTDKATRVLLTPLVIFLLLTPVVICNAMSNSTSRVIILVMAAIAFITALSLSTKSKPIDLITCSAT</sequence>
<name>A0A9P8UX14_9PEZI</name>
<feature type="transmembrane region" description="Helical" evidence="1">
    <location>
        <begin position="233"/>
        <end position="254"/>
    </location>
</feature>
<organism evidence="3 4">
    <name type="scientific">Truncatella angustata</name>
    <dbReference type="NCBI Taxonomy" id="152316"/>
    <lineage>
        <taxon>Eukaryota</taxon>
        <taxon>Fungi</taxon>
        <taxon>Dikarya</taxon>
        <taxon>Ascomycota</taxon>
        <taxon>Pezizomycotina</taxon>
        <taxon>Sordariomycetes</taxon>
        <taxon>Xylariomycetidae</taxon>
        <taxon>Amphisphaeriales</taxon>
        <taxon>Sporocadaceae</taxon>
        <taxon>Truncatella</taxon>
    </lineage>
</organism>
<accession>A0A9P8UX14</accession>
<evidence type="ECO:0000313" key="4">
    <source>
        <dbReference type="Proteomes" id="UP000758603"/>
    </source>
</evidence>
<dbReference type="Proteomes" id="UP000758603">
    <property type="component" value="Unassembled WGS sequence"/>
</dbReference>
<dbReference type="OrthoDB" id="5341582at2759"/>
<proteinExistence type="predicted"/>
<keyword evidence="4" id="KW-1185">Reference proteome</keyword>
<dbReference type="RefSeq" id="XP_045964066.1">
    <property type="nucleotide sequence ID" value="XM_046099179.1"/>
</dbReference>
<dbReference type="EMBL" id="JAGPXC010000001">
    <property type="protein sequence ID" value="KAH6659935.1"/>
    <property type="molecule type" value="Genomic_DNA"/>
</dbReference>
<dbReference type="AlphaFoldDB" id="A0A9P8UX14"/>
<protein>
    <recommendedName>
        <fullName evidence="2">DUF6594 domain-containing protein</fullName>
    </recommendedName>
</protein>
<evidence type="ECO:0000313" key="3">
    <source>
        <dbReference type="EMBL" id="KAH6659935.1"/>
    </source>
</evidence>
<gene>
    <name evidence="3" type="ORF">BKA67DRAFT_530056</name>
</gene>
<dbReference type="Pfam" id="PF20237">
    <property type="entry name" value="DUF6594"/>
    <property type="match status" value="1"/>
</dbReference>